<proteinExistence type="predicted"/>
<organism evidence="1 2">
    <name type="scientific">Dreissena polymorpha</name>
    <name type="common">Zebra mussel</name>
    <name type="synonym">Mytilus polymorpha</name>
    <dbReference type="NCBI Taxonomy" id="45954"/>
    <lineage>
        <taxon>Eukaryota</taxon>
        <taxon>Metazoa</taxon>
        <taxon>Spiralia</taxon>
        <taxon>Lophotrochozoa</taxon>
        <taxon>Mollusca</taxon>
        <taxon>Bivalvia</taxon>
        <taxon>Autobranchia</taxon>
        <taxon>Heteroconchia</taxon>
        <taxon>Euheterodonta</taxon>
        <taxon>Imparidentia</taxon>
        <taxon>Neoheterodontei</taxon>
        <taxon>Myida</taxon>
        <taxon>Dreissenoidea</taxon>
        <taxon>Dreissenidae</taxon>
        <taxon>Dreissena</taxon>
    </lineage>
</organism>
<comment type="caution">
    <text evidence="1">The sequence shown here is derived from an EMBL/GenBank/DDBJ whole genome shotgun (WGS) entry which is preliminary data.</text>
</comment>
<dbReference type="Proteomes" id="UP000828390">
    <property type="component" value="Unassembled WGS sequence"/>
</dbReference>
<dbReference type="AlphaFoldDB" id="A0A9D4I9M1"/>
<name>A0A9D4I9M1_DREPO</name>
<reference evidence="1" key="1">
    <citation type="journal article" date="2019" name="bioRxiv">
        <title>The Genome of the Zebra Mussel, Dreissena polymorpha: A Resource for Invasive Species Research.</title>
        <authorList>
            <person name="McCartney M.A."/>
            <person name="Auch B."/>
            <person name="Kono T."/>
            <person name="Mallez S."/>
            <person name="Zhang Y."/>
            <person name="Obille A."/>
            <person name="Becker A."/>
            <person name="Abrahante J.E."/>
            <person name="Garbe J."/>
            <person name="Badalamenti J.P."/>
            <person name="Herman A."/>
            <person name="Mangelson H."/>
            <person name="Liachko I."/>
            <person name="Sullivan S."/>
            <person name="Sone E.D."/>
            <person name="Koren S."/>
            <person name="Silverstein K.A.T."/>
            <person name="Beckman K.B."/>
            <person name="Gohl D.M."/>
        </authorList>
    </citation>
    <scope>NUCLEOTIDE SEQUENCE</scope>
    <source>
        <strain evidence="1">Duluth1</strain>
        <tissue evidence="1">Whole animal</tissue>
    </source>
</reference>
<protein>
    <submittedName>
        <fullName evidence="1">Uncharacterized protein</fullName>
    </submittedName>
</protein>
<evidence type="ECO:0000313" key="2">
    <source>
        <dbReference type="Proteomes" id="UP000828390"/>
    </source>
</evidence>
<keyword evidence="2" id="KW-1185">Reference proteome</keyword>
<reference evidence="1" key="2">
    <citation type="submission" date="2020-11" db="EMBL/GenBank/DDBJ databases">
        <authorList>
            <person name="McCartney M.A."/>
            <person name="Auch B."/>
            <person name="Kono T."/>
            <person name="Mallez S."/>
            <person name="Becker A."/>
            <person name="Gohl D.M."/>
            <person name="Silverstein K.A.T."/>
            <person name="Koren S."/>
            <person name="Bechman K.B."/>
            <person name="Herman A."/>
            <person name="Abrahante J.E."/>
            <person name="Garbe J."/>
        </authorList>
    </citation>
    <scope>NUCLEOTIDE SEQUENCE</scope>
    <source>
        <strain evidence="1">Duluth1</strain>
        <tissue evidence="1">Whole animal</tissue>
    </source>
</reference>
<evidence type="ECO:0000313" key="1">
    <source>
        <dbReference type="EMBL" id="KAH3751887.1"/>
    </source>
</evidence>
<gene>
    <name evidence="1" type="ORF">DPMN_186492</name>
</gene>
<accession>A0A9D4I9M1</accession>
<dbReference type="EMBL" id="JAIWYP010000010">
    <property type="protein sequence ID" value="KAH3751887.1"/>
    <property type="molecule type" value="Genomic_DNA"/>
</dbReference>
<sequence>MSNRKNVPTYLPPMVKMQIQFKEGNTLSPARPHFRQRSLLASRNSIRPKRKFYPKHKCKFPTHSHNTAFSSHCPANLNPSSSGQRSTSRIFMYTITNPVLQ</sequence>